<evidence type="ECO:0000313" key="4">
    <source>
        <dbReference type="Proteomes" id="UP000654075"/>
    </source>
</evidence>
<dbReference type="EMBL" id="CAJNNV010018072">
    <property type="protein sequence ID" value="CAE8605610.1"/>
    <property type="molecule type" value="Genomic_DNA"/>
</dbReference>
<evidence type="ECO:0000313" key="2">
    <source>
        <dbReference type="EMBL" id="CAE8609481.1"/>
    </source>
</evidence>
<proteinExistence type="predicted"/>
<comment type="caution">
    <text evidence="1">The sequence shown here is derived from an EMBL/GenBank/DDBJ whole genome shotgun (WGS) entry which is preliminary data.</text>
</comment>
<evidence type="ECO:0000313" key="1">
    <source>
        <dbReference type="EMBL" id="CAE8605610.1"/>
    </source>
</evidence>
<dbReference type="Proteomes" id="UP000654075">
    <property type="component" value="Unassembled WGS sequence"/>
</dbReference>
<dbReference type="EMBL" id="CAJNNV010024328">
    <property type="protein sequence ID" value="CAE8609481.1"/>
    <property type="molecule type" value="Genomic_DNA"/>
</dbReference>
<organism evidence="1 4">
    <name type="scientific">Polarella glacialis</name>
    <name type="common">Dinoflagellate</name>
    <dbReference type="NCBI Taxonomy" id="89957"/>
    <lineage>
        <taxon>Eukaryota</taxon>
        <taxon>Sar</taxon>
        <taxon>Alveolata</taxon>
        <taxon>Dinophyceae</taxon>
        <taxon>Suessiales</taxon>
        <taxon>Suessiaceae</taxon>
        <taxon>Polarella</taxon>
    </lineage>
</organism>
<dbReference type="Gene3D" id="1.10.510.10">
    <property type="entry name" value="Transferase(Phosphotransferase) domain 1"/>
    <property type="match status" value="1"/>
</dbReference>
<evidence type="ECO:0000313" key="3">
    <source>
        <dbReference type="EMBL" id="CAE8647425.1"/>
    </source>
</evidence>
<evidence type="ECO:0008006" key="5">
    <source>
        <dbReference type="Google" id="ProtNLM"/>
    </source>
</evidence>
<dbReference type="SUPFAM" id="SSF56112">
    <property type="entry name" value="Protein kinase-like (PK-like)"/>
    <property type="match status" value="1"/>
</dbReference>
<gene>
    <name evidence="1" type="ORF">PGLA1383_LOCUS23719</name>
    <name evidence="2" type="ORF">PGLA1383_LOCUS27308</name>
    <name evidence="3" type="ORF">PGLA2088_LOCUS5666</name>
</gene>
<dbReference type="AlphaFoldDB" id="A0A813F041"/>
<accession>A0A813F041</accession>
<reference evidence="1" key="1">
    <citation type="submission" date="2021-02" db="EMBL/GenBank/DDBJ databases">
        <authorList>
            <person name="Dougan E. K."/>
            <person name="Rhodes N."/>
            <person name="Thang M."/>
            <person name="Chan C."/>
        </authorList>
    </citation>
    <scope>NUCLEOTIDE SEQUENCE</scope>
</reference>
<dbReference type="InterPro" id="IPR011009">
    <property type="entry name" value="Kinase-like_dom_sf"/>
</dbReference>
<keyword evidence="4" id="KW-1185">Reference proteome</keyword>
<sequence length="133" mass="15017">MFCGATSPCWPRLWTLDVRGLYTPNYRAPELWKKRATGPTLASEAWAFGCCLAEVRIGRILFHPVKESYGWKIYAANGPGPIIRHYVKVQTQKHNAGYSRSVEAQADKPNSWERSWESSSRALLDFVRGKASG</sequence>
<dbReference type="EMBL" id="CAJNNW010005433">
    <property type="protein sequence ID" value="CAE8647425.1"/>
    <property type="molecule type" value="Genomic_DNA"/>
</dbReference>
<protein>
    <recommendedName>
        <fullName evidence="5">Protein kinase domain-containing protein</fullName>
    </recommendedName>
</protein>
<name>A0A813F041_POLGL</name>
<dbReference type="Proteomes" id="UP000626109">
    <property type="component" value="Unassembled WGS sequence"/>
</dbReference>